<keyword evidence="2" id="KW-0813">Transport</keyword>
<dbReference type="InterPro" id="IPR052714">
    <property type="entry name" value="MFS_Exporter"/>
</dbReference>
<feature type="domain" description="Major facilitator superfamily (MFS) profile" evidence="7">
    <location>
        <begin position="12"/>
        <end position="392"/>
    </location>
</feature>
<proteinExistence type="predicted"/>
<feature type="transmembrane region" description="Helical" evidence="6">
    <location>
        <begin position="212"/>
        <end position="233"/>
    </location>
</feature>
<dbReference type="GO" id="GO:0022857">
    <property type="term" value="F:transmembrane transporter activity"/>
    <property type="evidence" value="ECO:0007669"/>
    <property type="project" value="InterPro"/>
</dbReference>
<evidence type="ECO:0000256" key="5">
    <source>
        <dbReference type="ARBA" id="ARBA00023136"/>
    </source>
</evidence>
<keyword evidence="5 6" id="KW-0472">Membrane</keyword>
<feature type="transmembrane region" description="Helical" evidence="6">
    <location>
        <begin position="365"/>
        <end position="386"/>
    </location>
</feature>
<feature type="transmembrane region" description="Helical" evidence="6">
    <location>
        <begin position="164"/>
        <end position="185"/>
    </location>
</feature>
<feature type="transmembrane region" description="Helical" evidence="6">
    <location>
        <begin position="107"/>
        <end position="125"/>
    </location>
</feature>
<sequence length="404" mass="43776">MTDQSSKLWTTQFVMVIVLTFLFFLCLQSLTAGFPIFITGTTGSSSKGGLMTTFFMLGAIVIRPFIGIFVHKINMKITLISTLIFLTLTLAASLGQESFSLLMLLRFLQGMTFGIATTLLATFATQLIPTKRLGEGIGYFGLATSLGTSLAPMLALALLQSTPFIWLLGLTIVLALLTLVGSFFIKNKRSEPLAQTKTPRGSVLSYAFDKKAFMPTFLVMLFYITFSGIVNFIDGLGKESHIQDHTSLFFLVTAVAMIVTRPFSGRIYDRFGHKFLIIPSAICGIVGLLCLSQTGTTGGLILSAVFYGIAYGVIQPTLQAWAVSRVAPDKKGTANAMTLNFMDLGMALGAVSLGTVADATSFHKMFGTSSVLIFVFILLYILVTTLSGRSTKNKHSLQEQRRGA</sequence>
<dbReference type="CDD" id="cd17489">
    <property type="entry name" value="MFS_YfcJ_like"/>
    <property type="match status" value="1"/>
</dbReference>
<feature type="transmembrane region" description="Helical" evidence="6">
    <location>
        <begin position="334"/>
        <end position="353"/>
    </location>
</feature>
<dbReference type="GO" id="GO:0005886">
    <property type="term" value="C:plasma membrane"/>
    <property type="evidence" value="ECO:0007669"/>
    <property type="project" value="UniProtKB-SubCell"/>
</dbReference>
<dbReference type="SUPFAM" id="SSF103473">
    <property type="entry name" value="MFS general substrate transporter"/>
    <property type="match status" value="1"/>
</dbReference>
<dbReference type="PANTHER" id="PTHR23531:SF1">
    <property type="entry name" value="QUINOLENE RESISTANCE PROTEIN NORA"/>
    <property type="match status" value="1"/>
</dbReference>
<feature type="transmembrane region" description="Helical" evidence="6">
    <location>
        <begin position="50"/>
        <end position="70"/>
    </location>
</feature>
<dbReference type="InterPro" id="IPR036259">
    <property type="entry name" value="MFS_trans_sf"/>
</dbReference>
<feature type="transmembrane region" description="Helical" evidence="6">
    <location>
        <begin position="300"/>
        <end position="322"/>
    </location>
</feature>
<feature type="transmembrane region" description="Helical" evidence="6">
    <location>
        <begin position="12"/>
        <end position="38"/>
    </location>
</feature>
<evidence type="ECO:0000259" key="7">
    <source>
        <dbReference type="PROSITE" id="PS50850"/>
    </source>
</evidence>
<dbReference type="PANTHER" id="PTHR23531">
    <property type="entry name" value="QUINOLENE RESISTANCE PROTEIN NORA"/>
    <property type="match status" value="1"/>
</dbReference>
<feature type="transmembrane region" description="Helical" evidence="6">
    <location>
        <begin position="245"/>
        <end position="263"/>
    </location>
</feature>
<evidence type="ECO:0000256" key="4">
    <source>
        <dbReference type="ARBA" id="ARBA00022989"/>
    </source>
</evidence>
<evidence type="ECO:0000256" key="2">
    <source>
        <dbReference type="ARBA" id="ARBA00022448"/>
    </source>
</evidence>
<dbReference type="PROSITE" id="PS50850">
    <property type="entry name" value="MFS"/>
    <property type="match status" value="1"/>
</dbReference>
<dbReference type="InterPro" id="IPR011701">
    <property type="entry name" value="MFS"/>
</dbReference>
<keyword evidence="9" id="KW-1185">Reference proteome</keyword>
<dbReference type="Proteomes" id="UP000656813">
    <property type="component" value="Unassembled WGS sequence"/>
</dbReference>
<evidence type="ECO:0000256" key="1">
    <source>
        <dbReference type="ARBA" id="ARBA00004651"/>
    </source>
</evidence>
<evidence type="ECO:0000313" key="9">
    <source>
        <dbReference type="Proteomes" id="UP000656813"/>
    </source>
</evidence>
<protein>
    <submittedName>
        <fullName evidence="8">MFS transporter</fullName>
    </submittedName>
</protein>
<gene>
    <name evidence="8" type="primary">norA</name>
    <name evidence="8" type="ORF">GCM10007096_14470</name>
</gene>
<reference evidence="8" key="2">
    <citation type="submission" date="2020-09" db="EMBL/GenBank/DDBJ databases">
        <authorList>
            <person name="Sun Q."/>
            <person name="Zhou Y."/>
        </authorList>
    </citation>
    <scope>NUCLEOTIDE SEQUENCE</scope>
    <source>
        <strain evidence="8">CGMCC 1.12777</strain>
    </source>
</reference>
<comment type="caution">
    <text evidence="8">The sequence shown here is derived from an EMBL/GenBank/DDBJ whole genome shotgun (WGS) entry which is preliminary data.</text>
</comment>
<dbReference type="RefSeq" id="WP_188496737.1">
    <property type="nucleotide sequence ID" value="NZ_BMFV01000008.1"/>
</dbReference>
<feature type="transmembrane region" description="Helical" evidence="6">
    <location>
        <begin position="77"/>
        <end position="95"/>
    </location>
</feature>
<feature type="transmembrane region" description="Helical" evidence="6">
    <location>
        <begin position="137"/>
        <end position="158"/>
    </location>
</feature>
<reference evidence="8" key="1">
    <citation type="journal article" date="2014" name="Int. J. Syst. Evol. Microbiol.">
        <title>Complete genome sequence of Corynebacterium casei LMG S-19264T (=DSM 44701T), isolated from a smear-ripened cheese.</title>
        <authorList>
            <consortium name="US DOE Joint Genome Institute (JGI-PGF)"/>
            <person name="Walter F."/>
            <person name="Albersmeier A."/>
            <person name="Kalinowski J."/>
            <person name="Ruckert C."/>
        </authorList>
    </citation>
    <scope>NUCLEOTIDE SEQUENCE</scope>
    <source>
        <strain evidence="8">CGMCC 1.12777</strain>
    </source>
</reference>
<dbReference type="InterPro" id="IPR020846">
    <property type="entry name" value="MFS_dom"/>
</dbReference>
<organism evidence="8 9">
    <name type="scientific">Pullulanibacillus pueri</name>
    <dbReference type="NCBI Taxonomy" id="1437324"/>
    <lineage>
        <taxon>Bacteria</taxon>
        <taxon>Bacillati</taxon>
        <taxon>Bacillota</taxon>
        <taxon>Bacilli</taxon>
        <taxon>Bacillales</taxon>
        <taxon>Sporolactobacillaceae</taxon>
        <taxon>Pullulanibacillus</taxon>
    </lineage>
</organism>
<dbReference type="Gene3D" id="1.20.1250.20">
    <property type="entry name" value="MFS general substrate transporter like domains"/>
    <property type="match status" value="1"/>
</dbReference>
<dbReference type="Pfam" id="PF07690">
    <property type="entry name" value="MFS_1"/>
    <property type="match status" value="1"/>
</dbReference>
<accession>A0A8J2ZV13</accession>
<feature type="transmembrane region" description="Helical" evidence="6">
    <location>
        <begin position="275"/>
        <end position="294"/>
    </location>
</feature>
<evidence type="ECO:0000256" key="6">
    <source>
        <dbReference type="SAM" id="Phobius"/>
    </source>
</evidence>
<comment type="subcellular location">
    <subcellularLocation>
        <location evidence="1">Cell membrane</location>
        <topology evidence="1">Multi-pass membrane protein</topology>
    </subcellularLocation>
</comment>
<keyword evidence="3 6" id="KW-0812">Transmembrane</keyword>
<name>A0A8J2ZV13_9BACL</name>
<evidence type="ECO:0000256" key="3">
    <source>
        <dbReference type="ARBA" id="ARBA00022692"/>
    </source>
</evidence>
<evidence type="ECO:0000313" key="8">
    <source>
        <dbReference type="EMBL" id="GGH79482.1"/>
    </source>
</evidence>
<keyword evidence="4 6" id="KW-1133">Transmembrane helix</keyword>
<dbReference type="EMBL" id="BMFV01000008">
    <property type="protein sequence ID" value="GGH79482.1"/>
    <property type="molecule type" value="Genomic_DNA"/>
</dbReference>
<dbReference type="AlphaFoldDB" id="A0A8J2ZV13"/>